<reference evidence="1" key="1">
    <citation type="submission" date="2020-08" db="EMBL/GenBank/DDBJ databases">
        <title>Plant Genome Project.</title>
        <authorList>
            <person name="Zhang R.-G."/>
        </authorList>
    </citation>
    <scope>NUCLEOTIDE SEQUENCE</scope>
    <source>
        <strain evidence="1">WSP0</strain>
        <tissue evidence="1">Leaf</tissue>
    </source>
</reference>
<protein>
    <submittedName>
        <fullName evidence="1">Uncharacterized protein</fullName>
    </submittedName>
</protein>
<dbReference type="Proteomes" id="UP000823749">
    <property type="component" value="Chromosome 11"/>
</dbReference>
<accession>A0AAV6ICN0</accession>
<evidence type="ECO:0000313" key="1">
    <source>
        <dbReference type="EMBL" id="KAG5526207.1"/>
    </source>
</evidence>
<dbReference type="EMBL" id="JACTNZ010000011">
    <property type="protein sequence ID" value="KAG5526207.1"/>
    <property type="molecule type" value="Genomic_DNA"/>
</dbReference>
<comment type="caution">
    <text evidence="1">The sequence shown here is derived from an EMBL/GenBank/DDBJ whole genome shotgun (WGS) entry which is preliminary data.</text>
</comment>
<organism evidence="1 2">
    <name type="scientific">Rhododendron griersonianum</name>
    <dbReference type="NCBI Taxonomy" id="479676"/>
    <lineage>
        <taxon>Eukaryota</taxon>
        <taxon>Viridiplantae</taxon>
        <taxon>Streptophyta</taxon>
        <taxon>Embryophyta</taxon>
        <taxon>Tracheophyta</taxon>
        <taxon>Spermatophyta</taxon>
        <taxon>Magnoliopsida</taxon>
        <taxon>eudicotyledons</taxon>
        <taxon>Gunneridae</taxon>
        <taxon>Pentapetalae</taxon>
        <taxon>asterids</taxon>
        <taxon>Ericales</taxon>
        <taxon>Ericaceae</taxon>
        <taxon>Ericoideae</taxon>
        <taxon>Rhodoreae</taxon>
        <taxon>Rhododendron</taxon>
    </lineage>
</organism>
<keyword evidence="2" id="KW-1185">Reference proteome</keyword>
<name>A0AAV6ICN0_9ERIC</name>
<gene>
    <name evidence="1" type="ORF">RHGRI_032472</name>
</gene>
<proteinExistence type="predicted"/>
<dbReference type="AlphaFoldDB" id="A0AAV6ICN0"/>
<evidence type="ECO:0000313" key="2">
    <source>
        <dbReference type="Proteomes" id="UP000823749"/>
    </source>
</evidence>
<sequence length="86" mass="9813">MGIVEAKVRPEYLGSTCSHCFPGHWSFVHNSGTSSVARIICSWLGSFSFSVGCYFFLSSNHLYEGHIWGFEFYFSGCGLWFESCFW</sequence>